<accession>A0A2P2J7L8</accession>
<reference evidence="1" key="1">
    <citation type="submission" date="2018-02" db="EMBL/GenBank/DDBJ databases">
        <title>Rhizophora mucronata_Transcriptome.</title>
        <authorList>
            <person name="Meera S.P."/>
            <person name="Sreeshan A."/>
            <person name="Augustine A."/>
        </authorList>
    </citation>
    <scope>NUCLEOTIDE SEQUENCE</scope>
    <source>
        <tissue evidence="1">Leaf</tissue>
    </source>
</reference>
<proteinExistence type="predicted"/>
<dbReference type="AlphaFoldDB" id="A0A2P2J7L8"/>
<sequence length="23" mass="2743">MTLSRPRCHPPLETTTQYTLHIF</sequence>
<evidence type="ECO:0000313" key="1">
    <source>
        <dbReference type="EMBL" id="MBW89474.1"/>
    </source>
</evidence>
<protein>
    <submittedName>
        <fullName evidence="1">Uncharacterized protein</fullName>
    </submittedName>
</protein>
<organism evidence="1">
    <name type="scientific">Rhizophora mucronata</name>
    <name type="common">Asiatic mangrove</name>
    <dbReference type="NCBI Taxonomy" id="61149"/>
    <lineage>
        <taxon>Eukaryota</taxon>
        <taxon>Viridiplantae</taxon>
        <taxon>Streptophyta</taxon>
        <taxon>Embryophyta</taxon>
        <taxon>Tracheophyta</taxon>
        <taxon>Spermatophyta</taxon>
        <taxon>Magnoliopsida</taxon>
        <taxon>eudicotyledons</taxon>
        <taxon>Gunneridae</taxon>
        <taxon>Pentapetalae</taxon>
        <taxon>rosids</taxon>
        <taxon>fabids</taxon>
        <taxon>Malpighiales</taxon>
        <taxon>Rhizophoraceae</taxon>
        <taxon>Rhizophora</taxon>
    </lineage>
</organism>
<dbReference type="EMBL" id="GGEC01008991">
    <property type="protein sequence ID" value="MBW89474.1"/>
    <property type="molecule type" value="Transcribed_RNA"/>
</dbReference>
<name>A0A2P2J7L8_RHIMU</name>